<evidence type="ECO:0000259" key="2">
    <source>
        <dbReference type="PROSITE" id="PS51352"/>
    </source>
</evidence>
<comment type="caution">
    <text evidence="4">The sequence shown here is derived from an EMBL/GenBank/DDBJ whole genome shotgun (WGS) entry which is preliminary data.</text>
</comment>
<dbReference type="SUPFAM" id="SSF49785">
    <property type="entry name" value="Galactose-binding domain-like"/>
    <property type="match status" value="1"/>
</dbReference>
<dbReference type="CDD" id="cd02947">
    <property type="entry name" value="TRX_family"/>
    <property type="match status" value="1"/>
</dbReference>
<dbReference type="SUPFAM" id="SSF52833">
    <property type="entry name" value="Thioredoxin-like"/>
    <property type="match status" value="1"/>
</dbReference>
<dbReference type="PANTHER" id="PTHR46115">
    <property type="entry name" value="THIOREDOXIN-LIKE PROTEIN 1"/>
    <property type="match status" value="1"/>
</dbReference>
<dbReference type="FunFam" id="3.40.30.10:FF:000245">
    <property type="entry name" value="Thioredoxin"/>
    <property type="match status" value="1"/>
</dbReference>
<feature type="domain" description="PITH" evidence="3">
    <location>
        <begin position="118"/>
        <end position="285"/>
    </location>
</feature>
<evidence type="ECO:0000256" key="1">
    <source>
        <dbReference type="ARBA" id="ARBA00023157"/>
    </source>
</evidence>
<evidence type="ECO:0000313" key="4">
    <source>
        <dbReference type="EMBL" id="RCH85605.1"/>
    </source>
</evidence>
<dbReference type="InterPro" id="IPR017937">
    <property type="entry name" value="Thioredoxin_CS"/>
</dbReference>
<dbReference type="GO" id="GO:0005737">
    <property type="term" value="C:cytoplasm"/>
    <property type="evidence" value="ECO:0007669"/>
    <property type="project" value="UniProtKB-ARBA"/>
</dbReference>
<sequence length="285" mass="31895">MAVQLIKNASDFQKELNSSPDKLVVAYFTAAWCGPCKMISPFYNQLATRYSEVKFLKIDVDELKEVSSACGVTAMPTFQFYKNGNKVTEMKGANPKQLEAYVQQQSGQQAASGSATAKKNYGIPGHNDLTSYITGNQVDALNQQTENNVKNILQENDSYLESDVDEQLIVNIPFNQPVKIHSLKIKVPNTANAPKTIKLYTNRQALGFDDADSTSETQTIELSPKDFEEDAVVNLRFVKYQNVTHITLFVVDNQEEEETTMIQQLIFIGTPVEATNMNDLNKEEQ</sequence>
<keyword evidence="1" id="KW-1015">Disulfide bond</keyword>
<organism evidence="4 5">
    <name type="scientific">Rhizopus stolonifer</name>
    <name type="common">Rhizopus nigricans</name>
    <dbReference type="NCBI Taxonomy" id="4846"/>
    <lineage>
        <taxon>Eukaryota</taxon>
        <taxon>Fungi</taxon>
        <taxon>Fungi incertae sedis</taxon>
        <taxon>Mucoromycota</taxon>
        <taxon>Mucoromycotina</taxon>
        <taxon>Mucoromycetes</taxon>
        <taxon>Mucorales</taxon>
        <taxon>Mucorineae</taxon>
        <taxon>Rhizopodaceae</taxon>
        <taxon>Rhizopus</taxon>
    </lineage>
</organism>
<evidence type="ECO:0000259" key="3">
    <source>
        <dbReference type="PROSITE" id="PS51532"/>
    </source>
</evidence>
<dbReference type="Pfam" id="PF00085">
    <property type="entry name" value="Thioredoxin"/>
    <property type="match status" value="1"/>
</dbReference>
<dbReference type="EMBL" id="PJQM01004128">
    <property type="protein sequence ID" value="RCH85605.1"/>
    <property type="molecule type" value="Genomic_DNA"/>
</dbReference>
<dbReference type="STRING" id="4846.A0A367J6T1"/>
<keyword evidence="5" id="KW-1185">Reference proteome</keyword>
<feature type="domain" description="Thioredoxin" evidence="2">
    <location>
        <begin position="1"/>
        <end position="107"/>
    </location>
</feature>
<dbReference type="PROSITE" id="PS00194">
    <property type="entry name" value="THIOREDOXIN_1"/>
    <property type="match status" value="1"/>
</dbReference>
<dbReference type="PROSITE" id="PS51352">
    <property type="entry name" value="THIOREDOXIN_2"/>
    <property type="match status" value="1"/>
</dbReference>
<gene>
    <name evidence="4" type="primary">TXNL1</name>
    <name evidence="4" type="ORF">CU098_007773</name>
</gene>
<dbReference type="InterPro" id="IPR037047">
    <property type="entry name" value="PITH_dom_sf"/>
</dbReference>
<proteinExistence type="predicted"/>
<accession>A0A367J6T1</accession>
<dbReference type="Gene3D" id="3.40.30.10">
    <property type="entry name" value="Glutaredoxin"/>
    <property type="match status" value="1"/>
</dbReference>
<dbReference type="PROSITE" id="PS51532">
    <property type="entry name" value="PITH"/>
    <property type="match status" value="1"/>
</dbReference>
<dbReference type="InterPro" id="IPR013766">
    <property type="entry name" value="Thioredoxin_domain"/>
</dbReference>
<dbReference type="AlphaFoldDB" id="A0A367J6T1"/>
<dbReference type="InterPro" id="IPR010400">
    <property type="entry name" value="PITH_dom"/>
</dbReference>
<dbReference type="InterPro" id="IPR036249">
    <property type="entry name" value="Thioredoxin-like_sf"/>
</dbReference>
<dbReference type="Pfam" id="PF06201">
    <property type="entry name" value="PITH"/>
    <property type="match status" value="1"/>
</dbReference>
<reference evidence="4 5" key="1">
    <citation type="journal article" date="2018" name="G3 (Bethesda)">
        <title>Phylogenetic and Phylogenomic Definition of Rhizopus Species.</title>
        <authorList>
            <person name="Gryganskyi A.P."/>
            <person name="Golan J."/>
            <person name="Dolatabadi S."/>
            <person name="Mondo S."/>
            <person name="Robb S."/>
            <person name="Idnurm A."/>
            <person name="Muszewska A."/>
            <person name="Steczkiewicz K."/>
            <person name="Masonjones S."/>
            <person name="Liao H.L."/>
            <person name="Gajdeczka M.T."/>
            <person name="Anike F."/>
            <person name="Vuek A."/>
            <person name="Anishchenko I.M."/>
            <person name="Voigt K."/>
            <person name="de Hoog G.S."/>
            <person name="Smith M.E."/>
            <person name="Heitman J."/>
            <person name="Vilgalys R."/>
            <person name="Stajich J.E."/>
        </authorList>
    </citation>
    <scope>NUCLEOTIDE SEQUENCE [LARGE SCALE GENOMIC DNA]</scope>
    <source>
        <strain evidence="4 5">LSU 92-RS-03</strain>
    </source>
</reference>
<dbReference type="OrthoDB" id="10263751at2759"/>
<protein>
    <submittedName>
        <fullName evidence="4">Thioredoxin-like protein 1</fullName>
    </submittedName>
</protein>
<evidence type="ECO:0000313" key="5">
    <source>
        <dbReference type="Proteomes" id="UP000253551"/>
    </source>
</evidence>
<dbReference type="Gene3D" id="2.60.120.470">
    <property type="entry name" value="PITH domain"/>
    <property type="match status" value="1"/>
</dbReference>
<dbReference type="Proteomes" id="UP000253551">
    <property type="component" value="Unassembled WGS sequence"/>
</dbReference>
<dbReference type="PRINTS" id="PR00421">
    <property type="entry name" value="THIOREDOXIN"/>
</dbReference>
<name>A0A367J6T1_RHIST</name>
<dbReference type="InterPro" id="IPR008979">
    <property type="entry name" value="Galactose-bd-like_sf"/>
</dbReference>